<dbReference type="Pfam" id="PF18718">
    <property type="entry name" value="CxC5"/>
    <property type="match status" value="1"/>
</dbReference>
<keyword evidence="5" id="KW-1185">Reference proteome</keyword>
<feature type="domain" description="CxC6 like cysteine cluster associated with KDZ" evidence="3">
    <location>
        <begin position="370"/>
        <end position="440"/>
    </location>
</feature>
<evidence type="ECO:0000313" key="5">
    <source>
        <dbReference type="Proteomes" id="UP001195769"/>
    </source>
</evidence>
<sequence length="560" mass="62460">MHPAFYITHPVVIVSVLAAIGGRTKMSSPASPTSISISSSLCTTYISSLFAAIRHHDELADMSLLNLTHFIRRAHLLKDNILQPQPHTEPVTIAPEVIPPSITTFLSQSFNISVDAVDHLWEIMKDLVWTLPDAAEEQADEEASFKIHGHPLGLTVCVLYPPVKMCINPECTAWQLGSLLKKEEQQCVVVFTHASGAHPAWSIHLKFQACNTNYHHNYSVKNKTRTYYGGIPLHIQVTEHQFVELELAMQWIDLMQIAVSVTNCTCLYEIAQTHSSTERDESWQFLSSLTTWEVWDAFVIVSLLDHQQTRRGQLQVPHDGDQKDCYTAVMHACTEWIMTHGQEELPHACYGCMRAYTSPDGTLQSTEVIVTDGVTVGWPCCAIPWCKNPLTTNHHRYCLEHQNLKSVCAVEGCGQAVTSDPKTGKLLKACNDPVHVKMEAVNMESSRSGKSRTQHNKIARLDNAMEYMHDLINKVESIPLQDTDEWYEHEIATGAVRLVQASVTTSTGVSDLAPNEPSNHDNGVPACSGKDAPVKLKAVFRRQRMNNEQLIVWPCGIISG</sequence>
<dbReference type="AlphaFoldDB" id="A0AAD4HDV2"/>
<dbReference type="InterPro" id="IPR041539">
    <property type="entry name" value="CxC5"/>
</dbReference>
<dbReference type="RefSeq" id="XP_041218493.1">
    <property type="nucleotide sequence ID" value="XM_041368413.1"/>
</dbReference>
<protein>
    <recommendedName>
        <fullName evidence="6">CxC6 like cysteine cluster associated with KDZ domain-containing protein</fullName>
    </recommendedName>
</protein>
<dbReference type="Pfam" id="PF18721">
    <property type="entry name" value="CxC6"/>
    <property type="match status" value="1"/>
</dbReference>
<accession>A0AAD4HDV2</accession>
<evidence type="ECO:0000259" key="2">
    <source>
        <dbReference type="Pfam" id="PF18718"/>
    </source>
</evidence>
<reference evidence="4" key="1">
    <citation type="journal article" date="2020" name="New Phytol.">
        <title>Comparative genomics reveals dynamic genome evolution in host specialist ectomycorrhizal fungi.</title>
        <authorList>
            <person name="Lofgren L.A."/>
            <person name="Nguyen N.H."/>
            <person name="Vilgalys R."/>
            <person name="Ruytinx J."/>
            <person name="Liao H.L."/>
            <person name="Branco S."/>
            <person name="Kuo A."/>
            <person name="LaButti K."/>
            <person name="Lipzen A."/>
            <person name="Andreopoulos W."/>
            <person name="Pangilinan J."/>
            <person name="Riley R."/>
            <person name="Hundley H."/>
            <person name="Na H."/>
            <person name="Barry K."/>
            <person name="Grigoriev I.V."/>
            <person name="Stajich J.E."/>
            <person name="Kennedy P.G."/>
        </authorList>
    </citation>
    <scope>NUCLEOTIDE SEQUENCE</scope>
    <source>
        <strain evidence="4">FC203</strain>
    </source>
</reference>
<evidence type="ECO:0000259" key="3">
    <source>
        <dbReference type="Pfam" id="PF18721"/>
    </source>
</evidence>
<dbReference type="GeneID" id="64662711"/>
<gene>
    <name evidence="4" type="ORF">F5891DRAFT_1197022</name>
</gene>
<feature type="region of interest" description="Disordered" evidence="1">
    <location>
        <begin position="508"/>
        <end position="529"/>
    </location>
</feature>
<proteinExistence type="predicted"/>
<dbReference type="InterPro" id="IPR040898">
    <property type="entry name" value="CxC6"/>
</dbReference>
<evidence type="ECO:0000256" key="1">
    <source>
        <dbReference type="SAM" id="MobiDB-lite"/>
    </source>
</evidence>
<feature type="domain" description="CxC5 like cysteine cluster associated with KDZ" evidence="2">
    <location>
        <begin position="155"/>
        <end position="270"/>
    </location>
</feature>
<comment type="caution">
    <text evidence="4">The sequence shown here is derived from an EMBL/GenBank/DDBJ whole genome shotgun (WGS) entry which is preliminary data.</text>
</comment>
<dbReference type="EMBL" id="JABBWK010000113">
    <property type="protein sequence ID" value="KAG1892917.1"/>
    <property type="molecule type" value="Genomic_DNA"/>
</dbReference>
<evidence type="ECO:0008006" key="6">
    <source>
        <dbReference type="Google" id="ProtNLM"/>
    </source>
</evidence>
<dbReference type="Proteomes" id="UP001195769">
    <property type="component" value="Unassembled WGS sequence"/>
</dbReference>
<evidence type="ECO:0000313" key="4">
    <source>
        <dbReference type="EMBL" id="KAG1892917.1"/>
    </source>
</evidence>
<organism evidence="4 5">
    <name type="scientific">Suillus fuscotomentosus</name>
    <dbReference type="NCBI Taxonomy" id="1912939"/>
    <lineage>
        <taxon>Eukaryota</taxon>
        <taxon>Fungi</taxon>
        <taxon>Dikarya</taxon>
        <taxon>Basidiomycota</taxon>
        <taxon>Agaricomycotina</taxon>
        <taxon>Agaricomycetes</taxon>
        <taxon>Agaricomycetidae</taxon>
        <taxon>Boletales</taxon>
        <taxon>Suillineae</taxon>
        <taxon>Suillaceae</taxon>
        <taxon>Suillus</taxon>
    </lineage>
</organism>
<name>A0AAD4HDV2_9AGAM</name>